<name>A0A7V2ZK88_9BACT</name>
<keyword evidence="1" id="KW-0732">Signal</keyword>
<dbReference type="AlphaFoldDB" id="A0A7V2ZK88"/>
<evidence type="ECO:0000313" key="3">
    <source>
        <dbReference type="EMBL" id="HFI91497.1"/>
    </source>
</evidence>
<accession>A0A7V2ZK88</accession>
<sequence length="1016" mass="112955">MKKVILFLLFVTLGSLSAQSFNGTFNVAPLDKPRVLESDTLKILGIMVNFQEDRDAATFGNGKFGSIYSQNYGNNILDPLPHDRTYFESHLEFVKNYFRKVSDNKLVVEYFVLPDTFSVSQTMRNYSPAPKSNDFAPLGNFSQEVWSIADQMYPSFNFSDYDLFIIFHAGVGRDVTLPGSLGNERDLPSVYLSENALKEIFGNNFQGFPVNNGNFNITNTAIIPETESRELSTLSGTFLFEITINGLLCATVGSHLGLPDLFDTQTGLSAIGRFGLMDGQSIFAYNGCFPPELSAWEKIYLGWATPVEIIPGIYDINLVTKIASTISDTVILKVPINSSEYYLLENKQRDVSADGSTIKYKIGENTFVKTFLNDTTGFRSYDTDSLAGVIIDVDEFDWALPGSGILIWHIDENIISQKIAQNKINTDKNLRGVDVEEADGVQDIGEKFYTIFGDEVIGEGTELDLWYRNNPSKLYKNRFDKNSRPSTKTNTGANSLISIYDFSNNANRMSFKVSYGDSVIKPLSSFKIFSDSLSKFLFSFRDIAFNYFGVVCDKDLYIYRGTTLIDSIPSFSDYKPVTVEFGANRYIIGTTYNPLLIVPSRVSYWSNDGSNISRGSFTLSYGITSPPLIRKTVTETYEVLFGTDEGKIIIYDLTSLVSGNNIPKNELLIRDNTTITKVSAYENKIIASGEFGSTENISSLIYVDGKISTFNSSRILDFVNSIGSMGNLISILLVKETTNYKIVVLKDGEIANQFDLPYSDTYSTISLADLKNDGDNYIIIPAREKLFAFNLQGAIADNFPYSITNDYFNNSVLVADIEGDTKSEMIALTEKGNIYAINGGNGKLIDGFPISIGKGNTAYPVLFNLEAGLTSNICLGVVDSSNKFSSWKISQINSRTDWAELYRDNLNSSLLKNAISTNKIEDFFPKNRAYNYPNPVYEGTTAIRYYVSEDSKINIKVLDLAGELVAELNDLAIGGFDNETIWNVTNIQSGVYFARIEATTQSGKTENVTIKIAVVK</sequence>
<evidence type="ECO:0000256" key="1">
    <source>
        <dbReference type="SAM" id="SignalP"/>
    </source>
</evidence>
<dbReference type="SUPFAM" id="SSF69318">
    <property type="entry name" value="Integrin alpha N-terminal domain"/>
    <property type="match status" value="1"/>
</dbReference>
<feature type="chain" id="PRO_5031260389" evidence="1">
    <location>
        <begin position="21"/>
        <end position="1016"/>
    </location>
</feature>
<feature type="domain" description="Secretion system C-terminal sorting" evidence="2">
    <location>
        <begin position="932"/>
        <end position="1002"/>
    </location>
</feature>
<dbReference type="Pfam" id="PF18962">
    <property type="entry name" value="Por_Secre_tail"/>
    <property type="match status" value="1"/>
</dbReference>
<dbReference type="InterPro" id="IPR026444">
    <property type="entry name" value="Secre_tail"/>
</dbReference>
<protein>
    <submittedName>
        <fullName evidence="3">T9SS type A sorting domain-containing protein</fullName>
    </submittedName>
</protein>
<gene>
    <name evidence="3" type="ORF">ENS31_08225</name>
</gene>
<dbReference type="Gene3D" id="2.60.40.4070">
    <property type="match status" value="1"/>
</dbReference>
<dbReference type="NCBIfam" id="TIGR04183">
    <property type="entry name" value="Por_Secre_tail"/>
    <property type="match status" value="1"/>
</dbReference>
<dbReference type="PANTHER" id="PTHR41775">
    <property type="entry name" value="SECRETED PROTEIN-RELATED"/>
    <property type="match status" value="1"/>
</dbReference>
<comment type="caution">
    <text evidence="3">The sequence shown here is derived from an EMBL/GenBank/DDBJ whole genome shotgun (WGS) entry which is preliminary data.</text>
</comment>
<dbReference type="PANTHER" id="PTHR41775:SF1">
    <property type="entry name" value="PEPTIDASE M6-LIKE DOMAIN-CONTAINING PROTEIN"/>
    <property type="match status" value="1"/>
</dbReference>
<dbReference type="EMBL" id="DSUJ01000008">
    <property type="protein sequence ID" value="HFI91497.1"/>
    <property type="molecule type" value="Genomic_DNA"/>
</dbReference>
<organism evidence="3">
    <name type="scientific">Ignavibacterium album</name>
    <dbReference type="NCBI Taxonomy" id="591197"/>
    <lineage>
        <taxon>Bacteria</taxon>
        <taxon>Pseudomonadati</taxon>
        <taxon>Ignavibacteriota</taxon>
        <taxon>Ignavibacteria</taxon>
        <taxon>Ignavibacteriales</taxon>
        <taxon>Ignavibacteriaceae</taxon>
        <taxon>Ignavibacterium</taxon>
    </lineage>
</organism>
<feature type="signal peptide" evidence="1">
    <location>
        <begin position="1"/>
        <end position="20"/>
    </location>
</feature>
<proteinExistence type="predicted"/>
<evidence type="ECO:0000259" key="2">
    <source>
        <dbReference type="Pfam" id="PF18962"/>
    </source>
</evidence>
<dbReference type="InterPro" id="IPR028994">
    <property type="entry name" value="Integrin_alpha_N"/>
</dbReference>
<reference evidence="3" key="1">
    <citation type="journal article" date="2020" name="mSystems">
        <title>Genome- and Community-Level Interaction Insights into Carbon Utilization and Element Cycling Functions of Hydrothermarchaeota in Hydrothermal Sediment.</title>
        <authorList>
            <person name="Zhou Z."/>
            <person name="Liu Y."/>
            <person name="Xu W."/>
            <person name="Pan J."/>
            <person name="Luo Z.H."/>
            <person name="Li M."/>
        </authorList>
    </citation>
    <scope>NUCLEOTIDE SEQUENCE [LARGE SCALE GENOMIC DNA]</scope>
    <source>
        <strain evidence="3">SpSt-479</strain>
    </source>
</reference>